<sequence>MPLRGRPTDQALHKWVGPHFETLVFTGLESVGAWVDRFEGKEKPDFEKSGQMFKTGLEAPMKFAEQM</sequence>
<accession>A0A918KFU0</accession>
<gene>
    <name evidence="1" type="ORF">GCM10011309_09840</name>
</gene>
<proteinExistence type="predicted"/>
<evidence type="ECO:0000313" key="1">
    <source>
        <dbReference type="EMBL" id="GGX61927.1"/>
    </source>
</evidence>
<organism evidence="1 2">
    <name type="scientific">Litorimonas cladophorae</name>
    <dbReference type="NCBI Taxonomy" id="1220491"/>
    <lineage>
        <taxon>Bacteria</taxon>
        <taxon>Pseudomonadati</taxon>
        <taxon>Pseudomonadota</taxon>
        <taxon>Alphaproteobacteria</taxon>
        <taxon>Maricaulales</taxon>
        <taxon>Robiginitomaculaceae</taxon>
    </lineage>
</organism>
<evidence type="ECO:0000313" key="2">
    <source>
        <dbReference type="Proteomes" id="UP000600865"/>
    </source>
</evidence>
<keyword evidence="2" id="KW-1185">Reference proteome</keyword>
<reference evidence="1 2" key="1">
    <citation type="journal article" date="2014" name="Int. J. Syst. Evol. Microbiol.">
        <title>Complete genome sequence of Corynebacterium casei LMG S-19264T (=DSM 44701T), isolated from a smear-ripened cheese.</title>
        <authorList>
            <consortium name="US DOE Joint Genome Institute (JGI-PGF)"/>
            <person name="Walter F."/>
            <person name="Albersmeier A."/>
            <person name="Kalinowski J."/>
            <person name="Ruckert C."/>
        </authorList>
    </citation>
    <scope>NUCLEOTIDE SEQUENCE [LARGE SCALE GENOMIC DNA]</scope>
    <source>
        <strain evidence="1 2">KCTC 23968</strain>
    </source>
</reference>
<protein>
    <submittedName>
        <fullName evidence="1">Uncharacterized protein</fullName>
    </submittedName>
</protein>
<dbReference type="AlphaFoldDB" id="A0A918KFU0"/>
<name>A0A918KFU0_9PROT</name>
<comment type="caution">
    <text evidence="1">The sequence shown here is derived from an EMBL/GenBank/DDBJ whole genome shotgun (WGS) entry which is preliminary data.</text>
</comment>
<dbReference type="Proteomes" id="UP000600865">
    <property type="component" value="Unassembled WGS sequence"/>
</dbReference>
<dbReference type="EMBL" id="BMYV01000001">
    <property type="protein sequence ID" value="GGX61927.1"/>
    <property type="molecule type" value="Genomic_DNA"/>
</dbReference>